<comment type="caution">
    <text evidence="2">The sequence shown here is derived from an EMBL/GenBank/DDBJ whole genome shotgun (WGS) entry which is preliminary data.</text>
</comment>
<protein>
    <submittedName>
        <fullName evidence="2">Uncharacterized protein</fullName>
    </submittedName>
</protein>
<proteinExistence type="predicted"/>
<feature type="region of interest" description="Disordered" evidence="1">
    <location>
        <begin position="257"/>
        <end position="279"/>
    </location>
</feature>
<feature type="compositionally biased region" description="Gly residues" evidence="1">
    <location>
        <begin position="268"/>
        <end position="279"/>
    </location>
</feature>
<evidence type="ECO:0000256" key="1">
    <source>
        <dbReference type="SAM" id="MobiDB-lite"/>
    </source>
</evidence>
<reference evidence="2" key="1">
    <citation type="journal article" date="2015" name="Nature">
        <title>Complex archaea that bridge the gap between prokaryotes and eukaryotes.</title>
        <authorList>
            <person name="Spang A."/>
            <person name="Saw J.H."/>
            <person name="Jorgensen S.L."/>
            <person name="Zaremba-Niedzwiedzka K."/>
            <person name="Martijn J."/>
            <person name="Lind A.E."/>
            <person name="van Eijk R."/>
            <person name="Schleper C."/>
            <person name="Guy L."/>
            <person name="Ettema T.J."/>
        </authorList>
    </citation>
    <scope>NUCLEOTIDE SEQUENCE</scope>
</reference>
<gene>
    <name evidence="2" type="ORF">LCGC14_2682320</name>
</gene>
<accession>A0A0F9CCR7</accession>
<evidence type="ECO:0000313" key="2">
    <source>
        <dbReference type="EMBL" id="KKK94491.1"/>
    </source>
</evidence>
<dbReference type="EMBL" id="LAZR01047316">
    <property type="protein sequence ID" value="KKK94491.1"/>
    <property type="molecule type" value="Genomic_DNA"/>
</dbReference>
<feature type="non-terminal residue" evidence="2">
    <location>
        <position position="1"/>
    </location>
</feature>
<organism evidence="2">
    <name type="scientific">marine sediment metagenome</name>
    <dbReference type="NCBI Taxonomy" id="412755"/>
    <lineage>
        <taxon>unclassified sequences</taxon>
        <taxon>metagenomes</taxon>
        <taxon>ecological metagenomes</taxon>
    </lineage>
</organism>
<name>A0A0F9CCR7_9ZZZZ</name>
<sequence length="279" mass="29762">SGVKEICIQAMTYIGVTTEFCLPVVADYETTVFETRFYKNIDSEEAPITNFNTVDVDGFFPANLDAKLVVLPLSEGISVASLAPEGGNVPTEVIVLVEIIPNQEFSEETINFDVVQQGSNDKRGKVANKGKNNEGRVLYRGDFTIEREDKVFNIDGLARVNPAFPSACEDASGTVGASDTYTRDTFNEIGEDITVEATGVTDPLAEFRQTTSGRIGVTLDVRSSEDPYFVFGNPDYSLVKTDGRRLGVPFQIAETEVATGSVPDNGDGDNGGGGGGGGG</sequence>
<dbReference type="AlphaFoldDB" id="A0A0F9CCR7"/>